<dbReference type="OrthoDB" id="416710at2759"/>
<feature type="signal peptide" evidence="1">
    <location>
        <begin position="1"/>
        <end position="19"/>
    </location>
</feature>
<accession>A0A8B7XPI2</accession>
<dbReference type="RefSeq" id="XP_022081905.1">
    <property type="nucleotide sequence ID" value="XM_022226213.1"/>
</dbReference>
<dbReference type="SUPFAM" id="SSF52540">
    <property type="entry name" value="P-loop containing nucleoside triphosphate hydrolases"/>
    <property type="match status" value="1"/>
</dbReference>
<dbReference type="RefSeq" id="XP_022081906.1">
    <property type="nucleotide sequence ID" value="XM_022226214.1"/>
</dbReference>
<sequence>MTTRIILWGVPMCLSTVFTRCMNARGDTEIFMEPYDNCHSFGPERRISWPDQMRSAELLNDWQTYEYTQKLLEREDHYQASIVFAKDMAYAVEGKYDMLPKGYRHTFIVRDPVKVWVAYHRRIRQLLGDKIELRNGGDLPGDLESYASQTSVYKASFDLMEYTRTVLNQAPVIIDADDLTDHPEATLRRYCLAVGIPFKDKMLSFGSSGHSKDELDQRWHCSKFFTWGEERGGFYTKAMESKGFVSDKKEYKISDLPPEVVECVTRSKDWYEKLHALRLKPE</sequence>
<proteinExistence type="predicted"/>
<dbReference type="PANTHER" id="PTHR48312:SF1">
    <property type="entry name" value="SULFOTRANSFERASE"/>
    <property type="match status" value="1"/>
</dbReference>
<dbReference type="GeneID" id="110974515"/>
<reference evidence="3 4" key="1">
    <citation type="submission" date="2025-04" db="UniProtKB">
        <authorList>
            <consortium name="RefSeq"/>
        </authorList>
    </citation>
    <scope>IDENTIFICATION</scope>
</reference>
<evidence type="ECO:0000313" key="4">
    <source>
        <dbReference type="RefSeq" id="XP_022081906.1"/>
    </source>
</evidence>
<dbReference type="KEGG" id="aplc:110974515"/>
<dbReference type="PANTHER" id="PTHR48312">
    <property type="match status" value="1"/>
</dbReference>
<dbReference type="InterPro" id="IPR027417">
    <property type="entry name" value="P-loop_NTPase"/>
</dbReference>
<keyword evidence="2" id="KW-1185">Reference proteome</keyword>
<gene>
    <name evidence="3 4" type="primary">LOC110974515</name>
</gene>
<dbReference type="AlphaFoldDB" id="A0A8B7XPI2"/>
<organism evidence="2 3">
    <name type="scientific">Acanthaster planci</name>
    <name type="common">Crown-of-thorns starfish</name>
    <dbReference type="NCBI Taxonomy" id="133434"/>
    <lineage>
        <taxon>Eukaryota</taxon>
        <taxon>Metazoa</taxon>
        <taxon>Echinodermata</taxon>
        <taxon>Eleutherozoa</taxon>
        <taxon>Asterozoa</taxon>
        <taxon>Asteroidea</taxon>
        <taxon>Valvatacea</taxon>
        <taxon>Valvatida</taxon>
        <taxon>Acanthasteridae</taxon>
        <taxon>Acanthaster</taxon>
    </lineage>
</organism>
<feature type="chain" id="PRO_5044665454" evidence="1">
    <location>
        <begin position="20"/>
        <end position="282"/>
    </location>
</feature>
<keyword evidence="1" id="KW-0732">Signal</keyword>
<evidence type="ECO:0000313" key="2">
    <source>
        <dbReference type="Proteomes" id="UP000694845"/>
    </source>
</evidence>
<dbReference type="Proteomes" id="UP000694845">
    <property type="component" value="Unplaced"/>
</dbReference>
<evidence type="ECO:0000313" key="3">
    <source>
        <dbReference type="RefSeq" id="XP_022081905.1"/>
    </source>
</evidence>
<name>A0A8B7XPI2_ACAPL</name>
<dbReference type="Gene3D" id="3.40.50.300">
    <property type="entry name" value="P-loop containing nucleotide triphosphate hydrolases"/>
    <property type="match status" value="1"/>
</dbReference>
<protein>
    <submittedName>
        <fullName evidence="3 4">Uncharacterized protein LOC110974515</fullName>
    </submittedName>
</protein>
<dbReference type="OMA" id="TVFTRCM"/>
<evidence type="ECO:0000256" key="1">
    <source>
        <dbReference type="SAM" id="SignalP"/>
    </source>
</evidence>
<dbReference type="Pfam" id="PF19798">
    <property type="entry name" value="Sulfotransfer_5"/>
    <property type="match status" value="1"/>
</dbReference>